<proteinExistence type="predicted"/>
<keyword evidence="2" id="KW-0812">Transmembrane</keyword>
<feature type="non-terminal residue" evidence="6">
    <location>
        <position position="1"/>
    </location>
</feature>
<evidence type="ECO:0000256" key="2">
    <source>
        <dbReference type="ARBA" id="ARBA00022692"/>
    </source>
</evidence>
<reference evidence="6 7" key="1">
    <citation type="submission" date="2019-09" db="EMBL/GenBank/DDBJ databases">
        <title>Bird 10,000 Genomes (B10K) Project - Family phase.</title>
        <authorList>
            <person name="Zhang G."/>
        </authorList>
    </citation>
    <scope>NUCLEOTIDE SEQUENCE [LARGE SCALE GENOMIC DNA]</scope>
    <source>
        <strain evidence="6">B10K-DU-021-33</strain>
        <tissue evidence="6">Mixed tissue sample</tissue>
    </source>
</reference>
<feature type="domain" description="SUN" evidence="5">
    <location>
        <begin position="1"/>
        <end position="128"/>
    </location>
</feature>
<dbReference type="EMBL" id="VYZF01001939">
    <property type="protein sequence ID" value="NWT46105.1"/>
    <property type="molecule type" value="Genomic_DNA"/>
</dbReference>
<dbReference type="GO" id="GO:0005637">
    <property type="term" value="C:nuclear inner membrane"/>
    <property type="evidence" value="ECO:0007669"/>
    <property type="project" value="UniProtKB-SubCell"/>
</dbReference>
<comment type="caution">
    <text evidence="6">The sequence shown here is derived from an EMBL/GenBank/DDBJ whole genome shotgun (WGS) entry which is preliminary data.</text>
</comment>
<dbReference type="InterPro" id="IPR012919">
    <property type="entry name" value="SUN_dom"/>
</dbReference>
<keyword evidence="4" id="KW-0472">Membrane</keyword>
<dbReference type="PROSITE" id="PS51469">
    <property type="entry name" value="SUN"/>
    <property type="match status" value="1"/>
</dbReference>
<comment type="subcellular location">
    <subcellularLocation>
        <location evidence="1">Nucleus inner membrane</location>
    </subcellularLocation>
</comment>
<evidence type="ECO:0000256" key="1">
    <source>
        <dbReference type="ARBA" id="ARBA00004540"/>
    </source>
</evidence>
<accession>A0A7K5NT52</accession>
<dbReference type="AlphaFoldDB" id="A0A7K5NT52"/>
<dbReference type="Proteomes" id="UP000524558">
    <property type="component" value="Unassembled WGS sequence"/>
</dbReference>
<dbReference type="InterPro" id="IPR045119">
    <property type="entry name" value="SUN1-5"/>
</dbReference>
<evidence type="ECO:0000313" key="7">
    <source>
        <dbReference type="Proteomes" id="UP000524558"/>
    </source>
</evidence>
<dbReference type="GO" id="GO:0043495">
    <property type="term" value="F:protein-membrane adaptor activity"/>
    <property type="evidence" value="ECO:0007669"/>
    <property type="project" value="TreeGrafter"/>
</dbReference>
<evidence type="ECO:0000256" key="3">
    <source>
        <dbReference type="ARBA" id="ARBA00022989"/>
    </source>
</evidence>
<dbReference type="PANTHER" id="PTHR12911:SF24">
    <property type="entry name" value="SUN DOMAIN-CONTAINING PROTEIN 3"/>
    <property type="match status" value="1"/>
</dbReference>
<keyword evidence="3" id="KW-1133">Transmembrane helix</keyword>
<evidence type="ECO:0000259" key="5">
    <source>
        <dbReference type="PROSITE" id="PS51469"/>
    </source>
</evidence>
<evidence type="ECO:0000256" key="4">
    <source>
        <dbReference type="ARBA" id="ARBA00023136"/>
    </source>
</evidence>
<keyword evidence="7" id="KW-1185">Reference proteome</keyword>
<organism evidence="6 7">
    <name type="scientific">Chroicocephalus maculipennis</name>
    <name type="common">Brown-hooded gull</name>
    <name type="synonym">Larus maculipennis</name>
    <dbReference type="NCBI Taxonomy" id="287016"/>
    <lineage>
        <taxon>Eukaryota</taxon>
        <taxon>Metazoa</taxon>
        <taxon>Chordata</taxon>
        <taxon>Craniata</taxon>
        <taxon>Vertebrata</taxon>
        <taxon>Euteleostomi</taxon>
        <taxon>Archelosauria</taxon>
        <taxon>Archosauria</taxon>
        <taxon>Dinosauria</taxon>
        <taxon>Saurischia</taxon>
        <taxon>Theropoda</taxon>
        <taxon>Coelurosauria</taxon>
        <taxon>Aves</taxon>
        <taxon>Neognathae</taxon>
        <taxon>Neoaves</taxon>
        <taxon>Charadriiformes</taxon>
        <taxon>Laridae</taxon>
        <taxon>Chroicocephalus</taxon>
    </lineage>
</organism>
<dbReference type="GO" id="GO:0034993">
    <property type="term" value="C:meiotic nuclear membrane microtubule tethering complex"/>
    <property type="evidence" value="ECO:0007669"/>
    <property type="project" value="TreeGrafter"/>
</dbReference>
<protein>
    <submittedName>
        <fullName evidence="6">SPAG4 protein</fullName>
    </submittedName>
</protein>
<dbReference type="Gene3D" id="2.60.120.260">
    <property type="entry name" value="Galactose-binding domain-like"/>
    <property type="match status" value="1"/>
</dbReference>
<feature type="non-terminal residue" evidence="6">
    <location>
        <position position="128"/>
    </location>
</feature>
<name>A0A7K5NT52_CHRMC</name>
<dbReference type="Pfam" id="PF07738">
    <property type="entry name" value="Sad1_UNC"/>
    <property type="match status" value="1"/>
</dbReference>
<gene>
    <name evidence="6" type="primary">Spag4</name>
    <name evidence="6" type="ORF">CHRMAC_R06672</name>
</gene>
<dbReference type="PANTHER" id="PTHR12911">
    <property type="entry name" value="SAD1/UNC-84-LIKE PROTEIN-RELATED"/>
    <property type="match status" value="1"/>
</dbReference>
<sequence>ISPGYCWPFQASRSQVDIRLPAPVRPTAITVQHPLKKTSGLGDISSAPRDFTVSVTAPLCFVSKGVDEEGGEETLLGTFSFNIEKEPTQTFPLQNTLPRAFQYIRLLVLSNWGQSGYTCIYRVQVIGR</sequence>
<evidence type="ECO:0000313" key="6">
    <source>
        <dbReference type="EMBL" id="NWT46105.1"/>
    </source>
</evidence>